<reference evidence="2 3" key="1">
    <citation type="submission" date="2015-03" db="EMBL/GenBank/DDBJ databases">
        <authorList>
            <person name="Murphy D."/>
        </authorList>
    </citation>
    <scope>NUCLEOTIDE SEQUENCE [LARGE SCALE GENOMIC DNA]</scope>
    <source>
        <strain evidence="2 3">D16</strain>
    </source>
</reference>
<evidence type="ECO:0000313" key="2">
    <source>
        <dbReference type="EMBL" id="CQD11197.1"/>
    </source>
</evidence>
<gene>
    <name evidence="2" type="ORF">BN970_02242</name>
</gene>
<dbReference type="EMBL" id="CTEF01000001">
    <property type="protein sequence ID" value="CQD11197.1"/>
    <property type="molecule type" value="Genomic_DNA"/>
</dbReference>
<evidence type="ECO:0000259" key="1">
    <source>
        <dbReference type="Pfam" id="PF02589"/>
    </source>
</evidence>
<protein>
    <submittedName>
        <fullName evidence="2">Iron-sulfur cluster binding protein</fullName>
    </submittedName>
</protein>
<dbReference type="PANTHER" id="PTHR47153:SF2">
    <property type="entry name" value="LACTATE UTILIZATION PROTEIN B"/>
    <property type="match status" value="1"/>
</dbReference>
<name>A0A0U1DD41_9MYCO</name>
<dbReference type="Pfam" id="PF02589">
    <property type="entry name" value="LUD_dom"/>
    <property type="match status" value="1"/>
</dbReference>
<accession>A0A0U1DD41</accession>
<sequence>MTTFLGTPGVGNLRGDVPFPQAARTALADSQLRRNIGHATHTIRTKRLNAIRECDDWEQLRAAGSALKQDVMARLPELLVQLEDNVTQRGGVVHWARDADEANRIVADLIRATGSDEVVKVKSMATQEIGLNEYLEAQASPRSKPIWPSSSCSSVTTNRVTSWCRRSTATAPRSVRFSRAKCPMPVSSPTTPAYWRWRPGPIYAASSSPPRSR</sequence>
<dbReference type="Proteomes" id="UP000182227">
    <property type="component" value="Unassembled WGS sequence"/>
</dbReference>
<dbReference type="AlphaFoldDB" id="A0A0U1DD41"/>
<dbReference type="GO" id="GO:0006089">
    <property type="term" value="P:lactate metabolic process"/>
    <property type="evidence" value="ECO:0007669"/>
    <property type="project" value="InterPro"/>
</dbReference>
<organism evidence="2 3">
    <name type="scientific">Mycolicibacterium conceptionense</name>
    <dbReference type="NCBI Taxonomy" id="451644"/>
    <lineage>
        <taxon>Bacteria</taxon>
        <taxon>Bacillati</taxon>
        <taxon>Actinomycetota</taxon>
        <taxon>Actinomycetes</taxon>
        <taxon>Mycobacteriales</taxon>
        <taxon>Mycobacteriaceae</taxon>
        <taxon>Mycolicibacterium</taxon>
    </lineage>
</organism>
<proteinExistence type="predicted"/>
<dbReference type="InterPro" id="IPR004452">
    <property type="entry name" value="LutB/LldF"/>
</dbReference>
<dbReference type="PANTHER" id="PTHR47153">
    <property type="entry name" value="LACTATE UTILIZATION PROTEIN B"/>
    <property type="match status" value="1"/>
</dbReference>
<dbReference type="InterPro" id="IPR003741">
    <property type="entry name" value="LUD_dom"/>
</dbReference>
<evidence type="ECO:0000313" key="3">
    <source>
        <dbReference type="Proteomes" id="UP000182227"/>
    </source>
</evidence>
<feature type="domain" description="LUD" evidence="1">
    <location>
        <begin position="81"/>
        <end position="139"/>
    </location>
</feature>